<dbReference type="InterPro" id="IPR050360">
    <property type="entry name" value="MFS_Sugar_Transporters"/>
</dbReference>
<dbReference type="InterPro" id="IPR036259">
    <property type="entry name" value="MFS_trans_sf"/>
</dbReference>
<dbReference type="EMBL" id="CH408031">
    <property type="protein sequence ID" value="EAQ88652.1"/>
    <property type="molecule type" value="Genomic_DNA"/>
</dbReference>
<dbReference type="PANTHER" id="PTHR48022">
    <property type="entry name" value="PLASTIDIC GLUCOSE TRANSPORTER 4"/>
    <property type="match status" value="1"/>
</dbReference>
<protein>
    <recommendedName>
        <fullName evidence="10">Major facilitator superfamily (MFS) profile domain-containing protein</fullName>
    </recommendedName>
</protein>
<dbReference type="Pfam" id="PF00083">
    <property type="entry name" value="Sugar_tr"/>
    <property type="match status" value="1"/>
</dbReference>
<feature type="transmembrane region" description="Helical" evidence="9">
    <location>
        <begin position="317"/>
        <end position="339"/>
    </location>
</feature>
<keyword evidence="5 9" id="KW-1133">Transmembrane helix</keyword>
<feature type="transmembrane region" description="Helical" evidence="9">
    <location>
        <begin position="379"/>
        <end position="401"/>
    </location>
</feature>
<evidence type="ECO:0000256" key="2">
    <source>
        <dbReference type="ARBA" id="ARBA00010992"/>
    </source>
</evidence>
<feature type="transmembrane region" description="Helical" evidence="9">
    <location>
        <begin position="194"/>
        <end position="214"/>
    </location>
</feature>
<dbReference type="RefSeq" id="XP_001221366.1">
    <property type="nucleotide sequence ID" value="XM_001221365.1"/>
</dbReference>
<comment type="subcellular location">
    <subcellularLocation>
        <location evidence="1">Membrane</location>
        <topology evidence="1">Multi-pass membrane protein</topology>
    </subcellularLocation>
</comment>
<dbReference type="FunFam" id="1.20.1250.20:FF:000149">
    <property type="entry name" value="MFS transporter, SP family, general alpha glucoside:H+ symporter"/>
    <property type="match status" value="1"/>
</dbReference>
<keyword evidence="6 9" id="KW-0472">Membrane</keyword>
<feature type="domain" description="Major facilitator superfamily (MFS) profile" evidence="10">
    <location>
        <begin position="59"/>
        <end position="502"/>
    </location>
</feature>
<keyword evidence="12" id="KW-1185">Reference proteome</keyword>
<dbReference type="FunCoup" id="Q2H7U4">
    <property type="interactions" value="23"/>
</dbReference>
<evidence type="ECO:0000256" key="3">
    <source>
        <dbReference type="ARBA" id="ARBA00022448"/>
    </source>
</evidence>
<dbReference type="OrthoDB" id="6612291at2759"/>
<feature type="transmembrane region" description="Helical" evidence="9">
    <location>
        <begin position="407"/>
        <end position="433"/>
    </location>
</feature>
<dbReference type="OMA" id="CYDFTIG"/>
<evidence type="ECO:0000256" key="5">
    <source>
        <dbReference type="ARBA" id="ARBA00022989"/>
    </source>
</evidence>
<evidence type="ECO:0000256" key="9">
    <source>
        <dbReference type="SAM" id="Phobius"/>
    </source>
</evidence>
<sequence length="552" mass="61019">MTDIKQSPLPGGALPEDEAGVPTSRDHGVVAVEAKQASDKEHQMSLFQAIKLYPKAIGWSVLVSSTIIMEGYDLALLGNLYASPVFNKKFGQYDAAAGKYVISAAWQSGLSNGARAGEILGLIFAGWTSDRYGYKMTTIGSLILMICFIFVLFFAPNVQVLVVGEVLCGIPWGAFQSVTAAYASEVAPLPLRPVLTTFINLCWVIGQFFAVAVNKGSVERNDDYAYKIPFAVQWVWPVPILAGMIFAPESPWWYIRHGRREEAKKSLLRLTSRNQPGFDADETIAMIEHTNELEKKAKEGVRFRDCFQGIDLRRTEIVVGIWLVQTLGGQNLMGYFAYFLTQAGMDASNSFTLSLCQYALGIIGTIGSWFLMSRLGRRTIHFSGLCAQLTLLIIVGCLSFGNTKASVWAIGAMLIVFTFVYDFAVGPVTYSLVSELSSTRLKAKTIVLARAGYNASNIFVNVMTNYQLSSTAWNWGARTAFFWAGSCLLSAVWVFFRLPEPKGRTYAELDLLFEQRVPARKFAATKIDPFAHSSEKRVSGETVEHVEKERVA</sequence>
<evidence type="ECO:0000256" key="8">
    <source>
        <dbReference type="SAM" id="MobiDB-lite"/>
    </source>
</evidence>
<keyword evidence="3 7" id="KW-0813">Transport</keyword>
<dbReference type="PANTHER" id="PTHR48022:SF76">
    <property type="entry name" value="MALTOSE PERMEASE, PUTATIVE (AFU_ORTHOLOGUE AFUA_8G07240)-RELATED"/>
    <property type="match status" value="1"/>
</dbReference>
<evidence type="ECO:0000259" key="10">
    <source>
        <dbReference type="PROSITE" id="PS50850"/>
    </source>
</evidence>
<feature type="transmembrane region" description="Helical" evidence="9">
    <location>
        <begin position="351"/>
        <end position="372"/>
    </location>
</feature>
<dbReference type="SUPFAM" id="SSF103473">
    <property type="entry name" value="MFS general substrate transporter"/>
    <property type="match status" value="1"/>
</dbReference>
<feature type="transmembrane region" description="Helical" evidence="9">
    <location>
        <begin position="445"/>
        <end position="463"/>
    </location>
</feature>
<keyword evidence="4 9" id="KW-0812">Transmembrane</keyword>
<proteinExistence type="inferred from homology"/>
<organism evidence="11 12">
    <name type="scientific">Chaetomium globosum (strain ATCC 6205 / CBS 148.51 / DSM 1962 / NBRC 6347 / NRRL 1970)</name>
    <name type="common">Soil fungus</name>
    <dbReference type="NCBI Taxonomy" id="306901"/>
    <lineage>
        <taxon>Eukaryota</taxon>
        <taxon>Fungi</taxon>
        <taxon>Dikarya</taxon>
        <taxon>Ascomycota</taxon>
        <taxon>Pezizomycotina</taxon>
        <taxon>Sordariomycetes</taxon>
        <taxon>Sordariomycetidae</taxon>
        <taxon>Sordariales</taxon>
        <taxon>Chaetomiaceae</taxon>
        <taxon>Chaetomium</taxon>
    </lineage>
</organism>
<evidence type="ECO:0000256" key="6">
    <source>
        <dbReference type="ARBA" id="ARBA00023136"/>
    </source>
</evidence>
<dbReference type="Gene3D" id="1.20.1250.20">
    <property type="entry name" value="MFS general substrate transporter like domains"/>
    <property type="match status" value="1"/>
</dbReference>
<dbReference type="InterPro" id="IPR005828">
    <property type="entry name" value="MFS_sugar_transport-like"/>
</dbReference>
<evidence type="ECO:0000313" key="12">
    <source>
        <dbReference type="Proteomes" id="UP000001056"/>
    </source>
</evidence>
<dbReference type="PROSITE" id="PS50850">
    <property type="entry name" value="MFS"/>
    <property type="match status" value="1"/>
</dbReference>
<dbReference type="NCBIfam" id="TIGR00879">
    <property type="entry name" value="SP"/>
    <property type="match status" value="1"/>
</dbReference>
<evidence type="ECO:0000256" key="1">
    <source>
        <dbReference type="ARBA" id="ARBA00004141"/>
    </source>
</evidence>
<evidence type="ECO:0000313" key="11">
    <source>
        <dbReference type="EMBL" id="EAQ88652.1"/>
    </source>
</evidence>
<dbReference type="HOGENOM" id="CLU_001265_11_5_1"/>
<dbReference type="InterPro" id="IPR005829">
    <property type="entry name" value="Sugar_transporter_CS"/>
</dbReference>
<reference evidence="12" key="1">
    <citation type="journal article" date="2015" name="Genome Announc.">
        <title>Draft genome sequence of the cellulolytic fungus Chaetomium globosum.</title>
        <authorList>
            <person name="Cuomo C.A."/>
            <person name="Untereiner W.A."/>
            <person name="Ma L.-J."/>
            <person name="Grabherr M."/>
            <person name="Birren B.W."/>
        </authorList>
    </citation>
    <scope>NUCLEOTIDE SEQUENCE [LARGE SCALE GENOMIC DNA]</scope>
    <source>
        <strain evidence="12">ATCC 6205 / CBS 148.51 / DSM 1962 / NBRC 6347 / NRRL 1970</strain>
    </source>
</reference>
<comment type="similarity">
    <text evidence="2 7">Belongs to the major facilitator superfamily. Sugar transporter (TC 2.A.1.1) family.</text>
</comment>
<feature type="transmembrane region" description="Helical" evidence="9">
    <location>
        <begin position="475"/>
        <end position="496"/>
    </location>
</feature>
<dbReference type="GO" id="GO:0016020">
    <property type="term" value="C:membrane"/>
    <property type="evidence" value="ECO:0007669"/>
    <property type="project" value="UniProtKB-SubCell"/>
</dbReference>
<feature type="transmembrane region" description="Helical" evidence="9">
    <location>
        <begin position="161"/>
        <end position="182"/>
    </location>
</feature>
<dbReference type="Proteomes" id="UP000001056">
    <property type="component" value="Unassembled WGS sequence"/>
</dbReference>
<accession>Q2H7U4</accession>
<dbReference type="VEuPathDB" id="FungiDB:CHGG_05271"/>
<dbReference type="AlphaFoldDB" id="Q2H7U4"/>
<gene>
    <name evidence="11" type="ORF">CHGG_05271</name>
</gene>
<dbReference type="GO" id="GO:0005351">
    <property type="term" value="F:carbohydrate:proton symporter activity"/>
    <property type="evidence" value="ECO:0007669"/>
    <property type="project" value="TreeGrafter"/>
</dbReference>
<feature type="transmembrane region" description="Helical" evidence="9">
    <location>
        <begin position="234"/>
        <end position="255"/>
    </location>
</feature>
<name>Q2H7U4_CHAGB</name>
<dbReference type="eggNOG" id="KOG0254">
    <property type="taxonomic scope" value="Eukaryota"/>
</dbReference>
<dbReference type="InterPro" id="IPR020846">
    <property type="entry name" value="MFS_dom"/>
</dbReference>
<feature type="region of interest" description="Disordered" evidence="8">
    <location>
        <begin position="1"/>
        <end position="26"/>
    </location>
</feature>
<feature type="transmembrane region" description="Helical" evidence="9">
    <location>
        <begin position="136"/>
        <end position="155"/>
    </location>
</feature>
<dbReference type="GeneID" id="4391296"/>
<dbReference type="InterPro" id="IPR003663">
    <property type="entry name" value="Sugar/inositol_transpt"/>
</dbReference>
<dbReference type="PROSITE" id="PS00217">
    <property type="entry name" value="SUGAR_TRANSPORT_2"/>
    <property type="match status" value="1"/>
</dbReference>
<dbReference type="InParanoid" id="Q2H7U4"/>
<evidence type="ECO:0000256" key="7">
    <source>
        <dbReference type="RuleBase" id="RU003346"/>
    </source>
</evidence>
<evidence type="ECO:0000256" key="4">
    <source>
        <dbReference type="ARBA" id="ARBA00022692"/>
    </source>
</evidence>